<dbReference type="NCBIfam" id="TIGR00278">
    <property type="entry name" value="membrane protein insertion efficiency factor YidD"/>
    <property type="match status" value="1"/>
</dbReference>
<gene>
    <name evidence="1" type="ORF">BTO18_01770</name>
</gene>
<dbReference type="AlphaFoldDB" id="A0A2S7WL04"/>
<dbReference type="EMBL" id="MSCN01000001">
    <property type="protein sequence ID" value="PQJ77991.1"/>
    <property type="molecule type" value="Genomic_DNA"/>
</dbReference>
<keyword evidence="2" id="KW-1185">Reference proteome</keyword>
<dbReference type="InterPro" id="IPR002696">
    <property type="entry name" value="Membr_insert_effic_factor_YidD"/>
</dbReference>
<reference evidence="1 2" key="1">
    <citation type="submission" date="2016-12" db="EMBL/GenBank/DDBJ databases">
        <title>Trade-off between light-utilization and light-protection in marine flavobacteria.</title>
        <authorList>
            <person name="Kumagai Y."/>
            <person name="Yoshizawa S."/>
            <person name="Kogure K."/>
            <person name="Iwasaki W."/>
        </authorList>
    </citation>
    <scope>NUCLEOTIDE SEQUENCE [LARGE SCALE GENOMIC DNA]</scope>
    <source>
        <strain evidence="1 2">NBRC 108759</strain>
    </source>
</reference>
<organism evidence="1 2">
    <name type="scientific">Polaribacter porphyrae</name>
    <dbReference type="NCBI Taxonomy" id="1137780"/>
    <lineage>
        <taxon>Bacteria</taxon>
        <taxon>Pseudomonadati</taxon>
        <taxon>Bacteroidota</taxon>
        <taxon>Flavobacteriia</taxon>
        <taxon>Flavobacteriales</taxon>
        <taxon>Flavobacteriaceae</taxon>
    </lineage>
</organism>
<dbReference type="SMART" id="SM01234">
    <property type="entry name" value="Haemolytic"/>
    <property type="match status" value="1"/>
</dbReference>
<accession>A0A2S7WL04</accession>
<proteinExistence type="predicted"/>
<dbReference type="Proteomes" id="UP000238882">
    <property type="component" value="Unassembled WGS sequence"/>
</dbReference>
<dbReference type="RefSeq" id="WP_105014573.1">
    <property type="nucleotide sequence ID" value="NZ_MSCN01000001.1"/>
</dbReference>
<sequence>MKIVLIKFIKLYWFLKSKNKSASCIFRKSCSHYVYEKTYNEGFYSGLKALKFRINNCKHGFELFTNPVDKRKYMILPNKDVIDEKEIAERLLK</sequence>
<name>A0A2S7WL04_9FLAO</name>
<protein>
    <recommendedName>
        <fullName evidence="3">Membrane protein insertion efficiency factor YidD</fullName>
    </recommendedName>
</protein>
<evidence type="ECO:0000313" key="2">
    <source>
        <dbReference type="Proteomes" id="UP000238882"/>
    </source>
</evidence>
<comment type="caution">
    <text evidence="1">The sequence shown here is derived from an EMBL/GenBank/DDBJ whole genome shotgun (WGS) entry which is preliminary data.</text>
</comment>
<evidence type="ECO:0008006" key="3">
    <source>
        <dbReference type="Google" id="ProtNLM"/>
    </source>
</evidence>
<dbReference type="OrthoDB" id="710170at2"/>
<evidence type="ECO:0000313" key="1">
    <source>
        <dbReference type="EMBL" id="PQJ77991.1"/>
    </source>
</evidence>
<dbReference type="Pfam" id="PF01809">
    <property type="entry name" value="YidD"/>
    <property type="match status" value="1"/>
</dbReference>